<name>A0A0L8G885_OCTBM</name>
<dbReference type="EMBL" id="KQ423250">
    <property type="protein sequence ID" value="KOF73207.1"/>
    <property type="molecule type" value="Genomic_DNA"/>
</dbReference>
<protein>
    <submittedName>
        <fullName evidence="2">Uncharacterized protein</fullName>
    </submittedName>
</protein>
<feature type="region of interest" description="Disordered" evidence="1">
    <location>
        <begin position="66"/>
        <end position="107"/>
    </location>
</feature>
<sequence>MEDFTLTIILNTLYKTTILDDKDENDDEFNSFYYRSRVIKTARSGKKNDGIGERDIEKVIERGKQREVGGYEREGERERERERGGGETGREGESWENSNRNGDREREMLGRKTIWVKVYEGKERERIS</sequence>
<evidence type="ECO:0000256" key="1">
    <source>
        <dbReference type="SAM" id="MobiDB-lite"/>
    </source>
</evidence>
<proteinExistence type="predicted"/>
<evidence type="ECO:0000313" key="2">
    <source>
        <dbReference type="EMBL" id="KOF73207.1"/>
    </source>
</evidence>
<reference evidence="2" key="1">
    <citation type="submission" date="2015-07" db="EMBL/GenBank/DDBJ databases">
        <title>MeaNS - Measles Nucleotide Surveillance Program.</title>
        <authorList>
            <person name="Tran T."/>
            <person name="Druce J."/>
        </authorList>
    </citation>
    <scope>NUCLEOTIDE SEQUENCE</scope>
    <source>
        <strain evidence="2">UCB-OBI-ISO-001</strain>
        <tissue evidence="2">Gonad</tissue>
    </source>
</reference>
<gene>
    <name evidence="2" type="ORF">OCBIM_22038255mg</name>
</gene>
<dbReference type="AlphaFoldDB" id="A0A0L8G885"/>
<organism evidence="2">
    <name type="scientific">Octopus bimaculoides</name>
    <name type="common">California two-spotted octopus</name>
    <dbReference type="NCBI Taxonomy" id="37653"/>
    <lineage>
        <taxon>Eukaryota</taxon>
        <taxon>Metazoa</taxon>
        <taxon>Spiralia</taxon>
        <taxon>Lophotrochozoa</taxon>
        <taxon>Mollusca</taxon>
        <taxon>Cephalopoda</taxon>
        <taxon>Coleoidea</taxon>
        <taxon>Octopodiformes</taxon>
        <taxon>Octopoda</taxon>
        <taxon>Incirrata</taxon>
        <taxon>Octopodidae</taxon>
        <taxon>Octopus</taxon>
    </lineage>
</organism>
<feature type="compositionally biased region" description="Basic and acidic residues" evidence="1">
    <location>
        <begin position="66"/>
        <end position="93"/>
    </location>
</feature>
<accession>A0A0L8G885</accession>